<feature type="binding site" evidence="9">
    <location>
        <begin position="83"/>
        <end position="87"/>
    </location>
    <ligand>
        <name>substrate</name>
    </ligand>
</feature>
<evidence type="ECO:0000313" key="13">
    <source>
        <dbReference type="Proteomes" id="UP000237968"/>
    </source>
</evidence>
<evidence type="ECO:0000256" key="4">
    <source>
        <dbReference type="ARBA" id="ARBA00022490"/>
    </source>
</evidence>
<evidence type="ECO:0000256" key="9">
    <source>
        <dbReference type="HAMAP-Rule" id="MF_00224"/>
    </source>
</evidence>
<evidence type="ECO:0000259" key="11">
    <source>
        <dbReference type="Pfam" id="PF01180"/>
    </source>
</evidence>
<protein>
    <recommendedName>
        <fullName evidence="9">Dihydroorotate dehydrogenase</fullName>
        <shortName evidence="9">DHOD</shortName>
        <shortName evidence="9">DHODase</shortName>
        <shortName evidence="9">DHOdehase</shortName>
        <ecNumber evidence="9">1.3.-.-</ecNumber>
    </recommendedName>
</protein>
<organism evidence="12 13">
    <name type="scientific">Enhygromyxa salina</name>
    <dbReference type="NCBI Taxonomy" id="215803"/>
    <lineage>
        <taxon>Bacteria</taxon>
        <taxon>Pseudomonadati</taxon>
        <taxon>Myxococcota</taxon>
        <taxon>Polyangia</taxon>
        <taxon>Nannocystales</taxon>
        <taxon>Nannocystaceae</taxon>
        <taxon>Enhygromyxa</taxon>
    </lineage>
</organism>
<evidence type="ECO:0000256" key="8">
    <source>
        <dbReference type="ARBA" id="ARBA00023002"/>
    </source>
</evidence>
<dbReference type="GO" id="GO:0005737">
    <property type="term" value="C:cytoplasm"/>
    <property type="evidence" value="ECO:0007669"/>
    <property type="project" value="UniProtKB-SubCell"/>
</dbReference>
<feature type="binding site" evidence="9">
    <location>
        <position position="148"/>
    </location>
    <ligand>
        <name>FMN</name>
        <dbReference type="ChEBI" id="CHEBI:58210"/>
    </ligand>
</feature>
<feature type="binding site" evidence="9">
    <location>
        <begin position="265"/>
        <end position="266"/>
    </location>
    <ligand>
        <name>FMN</name>
        <dbReference type="ChEBI" id="CHEBI:58210"/>
    </ligand>
</feature>
<evidence type="ECO:0000256" key="6">
    <source>
        <dbReference type="ARBA" id="ARBA00022643"/>
    </source>
</evidence>
<dbReference type="Proteomes" id="UP000237968">
    <property type="component" value="Unassembled WGS sequence"/>
</dbReference>
<dbReference type="InterPro" id="IPR005720">
    <property type="entry name" value="Dihydroorotate_DH_cat"/>
</dbReference>
<feature type="binding site" evidence="9">
    <location>
        <position position="212"/>
    </location>
    <ligand>
        <name>FMN</name>
        <dbReference type="ChEBI" id="CHEBI:58210"/>
    </ligand>
</feature>
<dbReference type="RefSeq" id="WP_106390655.1">
    <property type="nucleotide sequence ID" value="NZ_PVNK01000065.1"/>
</dbReference>
<keyword evidence="13" id="KW-1185">Reference proteome</keyword>
<dbReference type="PROSITE" id="PS00911">
    <property type="entry name" value="DHODEHASE_1"/>
    <property type="match status" value="1"/>
</dbReference>
<feature type="compositionally biased region" description="Basic and acidic residues" evidence="10">
    <location>
        <begin position="331"/>
        <end position="354"/>
    </location>
</feature>
<gene>
    <name evidence="9 12" type="primary">pyrD</name>
    <name evidence="12" type="ORF">ENSA5_11590</name>
</gene>
<comment type="cofactor">
    <cofactor evidence="9">
        <name>FMN</name>
        <dbReference type="ChEBI" id="CHEBI:58210"/>
    </cofactor>
    <text evidence="9">Binds 1 FMN per subunit.</text>
</comment>
<evidence type="ECO:0000313" key="12">
    <source>
        <dbReference type="EMBL" id="PRQ04036.1"/>
    </source>
</evidence>
<evidence type="ECO:0000256" key="3">
    <source>
        <dbReference type="ARBA" id="ARBA00008008"/>
    </source>
</evidence>
<dbReference type="AlphaFoldDB" id="A0A2S9YG89"/>
<feature type="active site" description="Nucleophile" evidence="9">
    <location>
        <position position="151"/>
    </location>
</feature>
<dbReference type="InterPro" id="IPR050074">
    <property type="entry name" value="DHO_dehydrogenase"/>
</dbReference>
<dbReference type="InterPro" id="IPR049622">
    <property type="entry name" value="Dihydroorotate_DH_I"/>
</dbReference>
<feature type="binding site" evidence="9">
    <location>
        <position position="113"/>
    </location>
    <ligand>
        <name>FMN</name>
        <dbReference type="ChEBI" id="CHEBI:58210"/>
    </ligand>
</feature>
<dbReference type="NCBIfam" id="NF005574">
    <property type="entry name" value="PRK07259.1"/>
    <property type="match status" value="1"/>
</dbReference>
<comment type="caution">
    <text evidence="12">The sequence shown here is derived from an EMBL/GenBank/DDBJ whole genome shotgun (WGS) entry which is preliminary data.</text>
</comment>
<evidence type="ECO:0000256" key="10">
    <source>
        <dbReference type="SAM" id="MobiDB-lite"/>
    </source>
</evidence>
<dbReference type="HAMAP" id="MF_00224">
    <property type="entry name" value="DHO_dh_type1"/>
    <property type="match status" value="1"/>
</dbReference>
<dbReference type="InterPro" id="IPR013785">
    <property type="entry name" value="Aldolase_TIM"/>
</dbReference>
<dbReference type="NCBIfam" id="TIGR01037">
    <property type="entry name" value="pyrD_sub1_fam"/>
    <property type="match status" value="1"/>
</dbReference>
<feature type="binding site" evidence="9">
    <location>
        <position position="238"/>
    </location>
    <ligand>
        <name>FMN</name>
        <dbReference type="ChEBI" id="CHEBI:58210"/>
    </ligand>
</feature>
<dbReference type="GO" id="GO:0006207">
    <property type="term" value="P:'de novo' pyrimidine nucleobase biosynthetic process"/>
    <property type="evidence" value="ECO:0007669"/>
    <property type="project" value="InterPro"/>
</dbReference>
<comment type="similarity">
    <text evidence="3 9">Belongs to the dihydroorotate dehydrogenase family. Type 1 subfamily.</text>
</comment>
<dbReference type="FunFam" id="3.20.20.70:FF:000027">
    <property type="entry name" value="Dihydropyrimidine dehydrogenase [NADP(+)]"/>
    <property type="match status" value="1"/>
</dbReference>
<feature type="binding site" evidence="9">
    <location>
        <begin position="59"/>
        <end position="60"/>
    </location>
    <ligand>
        <name>FMN</name>
        <dbReference type="ChEBI" id="CHEBI:58210"/>
    </ligand>
</feature>
<sequence length="354" mass="37177">MSGAGPRSTPISIDEVELAAGFGPVALRSPILAASGCFAYGQQFDAFMDLRQLGGLSTKGISPLPRHGNPLPRIYETASGMLNSIGLENVGCAAFLAEKLPFLAELGVSVWVNFFGTDFETYVECARTLSEGSRRAHGDGGIDVLEMNISCPNIKKGGIEFGTVPEVAHRLTKACVEVSEIPIVVKLTPNVSDVVAMADAVKQAGAAGVSLINTITGMAVDVRARRSRIATTYGGLSGPAIKPVALRMVHQVAQALPGFPICGMGGIISGEDALEFLMAGAHCVQLGTINFSEPGAALRVTDELRGLMAELGIRKIADAVSTLEPYPVEPPHAESRPATEPEPKPKPEPKPEPR</sequence>
<dbReference type="PANTHER" id="PTHR48109:SF1">
    <property type="entry name" value="DIHYDROOROTATE DEHYDROGENASE (FUMARATE)"/>
    <property type="match status" value="1"/>
</dbReference>
<feature type="domain" description="Dihydroorotate dehydrogenase catalytic" evidence="11">
    <location>
        <begin position="26"/>
        <end position="308"/>
    </location>
</feature>
<keyword evidence="7 9" id="KW-0665">Pyrimidine biosynthesis</keyword>
<accession>A0A2S9YG89</accession>
<dbReference type="InterPro" id="IPR001295">
    <property type="entry name" value="Dihydroorotate_DH_CS"/>
</dbReference>
<dbReference type="GO" id="GO:0004152">
    <property type="term" value="F:dihydroorotate dehydrogenase activity"/>
    <property type="evidence" value="ECO:0007669"/>
    <property type="project" value="UniProtKB-UniRule"/>
</dbReference>
<keyword evidence="8 9" id="KW-0560">Oxidoreductase</keyword>
<comment type="pathway">
    <text evidence="2 9">Pyrimidine metabolism; UMP biosynthesis via de novo pathway.</text>
</comment>
<comment type="subcellular location">
    <subcellularLocation>
        <location evidence="1 9">Cytoplasm</location>
    </subcellularLocation>
</comment>
<dbReference type="OrthoDB" id="9802377at2"/>
<dbReference type="CDD" id="cd04740">
    <property type="entry name" value="DHOD_1B_like"/>
    <property type="match status" value="1"/>
</dbReference>
<dbReference type="InterPro" id="IPR012135">
    <property type="entry name" value="Dihydroorotate_DH_1_2"/>
</dbReference>
<feature type="binding site" evidence="9">
    <location>
        <begin position="287"/>
        <end position="288"/>
    </location>
    <ligand>
        <name>FMN</name>
        <dbReference type="ChEBI" id="CHEBI:58210"/>
    </ligand>
</feature>
<evidence type="ECO:0000256" key="5">
    <source>
        <dbReference type="ARBA" id="ARBA00022630"/>
    </source>
</evidence>
<dbReference type="PANTHER" id="PTHR48109">
    <property type="entry name" value="DIHYDROOROTATE DEHYDROGENASE (QUINONE), MITOCHONDRIAL-RELATED"/>
    <property type="match status" value="1"/>
</dbReference>
<comment type="function">
    <text evidence="9">Catalyzes the conversion of dihydroorotate to orotate.</text>
</comment>
<reference evidence="12 13" key="1">
    <citation type="submission" date="2018-03" db="EMBL/GenBank/DDBJ databases">
        <title>Draft Genome Sequences of the Obligatory Marine Myxobacteria Enhygromyxa salina SWB005.</title>
        <authorList>
            <person name="Poehlein A."/>
            <person name="Moghaddam J.A."/>
            <person name="Harms H."/>
            <person name="Alanjari M."/>
            <person name="Koenig G.M."/>
            <person name="Daniel R."/>
            <person name="Schaeberle T.F."/>
        </authorList>
    </citation>
    <scope>NUCLEOTIDE SEQUENCE [LARGE SCALE GENOMIC DNA]</scope>
    <source>
        <strain evidence="12 13">SWB005</strain>
    </source>
</reference>
<evidence type="ECO:0000256" key="2">
    <source>
        <dbReference type="ARBA" id="ARBA00004725"/>
    </source>
</evidence>
<dbReference type="Gene3D" id="3.20.20.70">
    <property type="entry name" value="Aldolase class I"/>
    <property type="match status" value="1"/>
</dbReference>
<dbReference type="EMBL" id="PVNK01000065">
    <property type="protein sequence ID" value="PRQ04036.1"/>
    <property type="molecule type" value="Genomic_DNA"/>
</dbReference>
<comment type="catalytic activity">
    <reaction evidence="9">
        <text>(S)-dihydroorotate + A = orotate + AH2</text>
        <dbReference type="Rhea" id="RHEA:18073"/>
        <dbReference type="ChEBI" id="CHEBI:13193"/>
        <dbReference type="ChEBI" id="CHEBI:17499"/>
        <dbReference type="ChEBI" id="CHEBI:30839"/>
        <dbReference type="ChEBI" id="CHEBI:30864"/>
    </reaction>
</comment>
<feature type="region of interest" description="Disordered" evidence="10">
    <location>
        <begin position="324"/>
        <end position="354"/>
    </location>
</feature>
<dbReference type="GO" id="GO:0044205">
    <property type="term" value="P:'de novo' UMP biosynthetic process"/>
    <property type="evidence" value="ECO:0007669"/>
    <property type="project" value="UniProtKB-UniRule"/>
</dbReference>
<keyword evidence="5 9" id="KW-0285">Flavoprotein</keyword>
<name>A0A2S9YG89_9BACT</name>
<dbReference type="PIRSF" id="PIRSF000164">
    <property type="entry name" value="DHO_oxidase"/>
    <property type="match status" value="1"/>
</dbReference>
<proteinExistence type="inferred from homology"/>
<feature type="binding site" evidence="9">
    <location>
        <position position="59"/>
    </location>
    <ligand>
        <name>substrate</name>
    </ligand>
</feature>
<evidence type="ECO:0000256" key="1">
    <source>
        <dbReference type="ARBA" id="ARBA00004496"/>
    </source>
</evidence>
<keyword evidence="6 9" id="KW-0288">FMN</keyword>
<dbReference type="EC" id="1.3.-.-" evidence="9"/>
<dbReference type="Pfam" id="PF01180">
    <property type="entry name" value="DHO_dh"/>
    <property type="match status" value="1"/>
</dbReference>
<feature type="binding site" evidence="9">
    <location>
        <position position="35"/>
    </location>
    <ligand>
        <name>FMN</name>
        <dbReference type="ChEBI" id="CHEBI:58210"/>
    </ligand>
</feature>
<dbReference type="InterPro" id="IPR024920">
    <property type="entry name" value="Dihydroorotate_DH_1"/>
</dbReference>
<keyword evidence="4 9" id="KW-0963">Cytoplasm</keyword>
<feature type="binding site" evidence="9">
    <location>
        <position position="148"/>
    </location>
    <ligand>
        <name>substrate</name>
    </ligand>
</feature>
<dbReference type="SUPFAM" id="SSF51395">
    <property type="entry name" value="FMN-linked oxidoreductases"/>
    <property type="match status" value="1"/>
</dbReference>
<evidence type="ECO:0000256" key="7">
    <source>
        <dbReference type="ARBA" id="ARBA00022975"/>
    </source>
</evidence>
<dbReference type="InterPro" id="IPR033888">
    <property type="entry name" value="DHOD_1B"/>
</dbReference>
<feature type="binding site" evidence="9">
    <location>
        <begin position="213"/>
        <end position="214"/>
    </location>
    <ligand>
        <name>substrate</name>
    </ligand>
</feature>
<feature type="binding site" evidence="9">
    <location>
        <position position="186"/>
    </location>
    <ligand>
        <name>FMN</name>
        <dbReference type="ChEBI" id="CHEBI:58210"/>
    </ligand>
</feature>
<dbReference type="UniPathway" id="UPA00070"/>